<dbReference type="AlphaFoldDB" id="A0A9X7YGJ7"/>
<evidence type="ECO:0000313" key="2">
    <source>
        <dbReference type="Proteomes" id="UP000515377"/>
    </source>
</evidence>
<accession>A0A9X7YGJ7</accession>
<reference evidence="1 2" key="1">
    <citation type="submission" date="2020-07" db="EMBL/GenBank/DDBJ databases">
        <title>Whole genome sequence of Sphingobium yanoikuyae A3.</title>
        <authorList>
            <person name="Han S.-S."/>
        </authorList>
    </citation>
    <scope>NUCLEOTIDE SEQUENCE [LARGE SCALE GENOMIC DNA]</scope>
    <source>
        <strain evidence="1 2">A3</strain>
        <plasmid evidence="1 2">unnamed4</plasmid>
    </source>
</reference>
<dbReference type="RefSeq" id="WP_051035849.1">
    <property type="nucleotide sequence ID" value="NC_008246.1"/>
</dbReference>
<dbReference type="EMBL" id="CP060128">
    <property type="protein sequence ID" value="QNG49809.1"/>
    <property type="molecule type" value="Genomic_DNA"/>
</dbReference>
<evidence type="ECO:0000313" key="1">
    <source>
        <dbReference type="EMBL" id="QNG49809.1"/>
    </source>
</evidence>
<proteinExistence type="predicted"/>
<dbReference type="Proteomes" id="UP000515377">
    <property type="component" value="Plasmid unnamed4"/>
</dbReference>
<name>A0A9X7YGJ7_SPHYA</name>
<gene>
    <name evidence="1" type="ORF">H3V42_33880</name>
</gene>
<keyword evidence="1" id="KW-0614">Plasmid</keyword>
<sequence length="128" mass="14347">MDHFRDEYRAWLNAALAEDLPSDVEAFAFNLFEKTSDNSRYGIELIGASEFDPSDPDWPCSEIWEPSKGRASEIPLSFCNGSWEECLSQMTDLISAFLHEPSPLSQKLNSVRGIGIGFVDGDLRLLKS</sequence>
<geneLocation type="plasmid" evidence="1 2">
    <name>unnamed4</name>
</geneLocation>
<organism evidence="1 2">
    <name type="scientific">Sphingobium yanoikuyae</name>
    <name type="common">Sphingomonas yanoikuyae</name>
    <dbReference type="NCBI Taxonomy" id="13690"/>
    <lineage>
        <taxon>Bacteria</taxon>
        <taxon>Pseudomonadati</taxon>
        <taxon>Pseudomonadota</taxon>
        <taxon>Alphaproteobacteria</taxon>
        <taxon>Sphingomonadales</taxon>
        <taxon>Sphingomonadaceae</taxon>
        <taxon>Sphingobium</taxon>
    </lineage>
</organism>
<protein>
    <submittedName>
        <fullName evidence="1">Uncharacterized protein</fullName>
    </submittedName>
</protein>